<evidence type="ECO:0000313" key="4">
    <source>
        <dbReference type="Proteomes" id="UP000323946"/>
    </source>
</evidence>
<evidence type="ECO:0000256" key="1">
    <source>
        <dbReference type="SAM" id="Phobius"/>
    </source>
</evidence>
<proteinExistence type="predicted"/>
<feature type="transmembrane region" description="Helical" evidence="1">
    <location>
        <begin position="12"/>
        <end position="40"/>
    </location>
</feature>
<accession>A0A5M7C8A9</accession>
<evidence type="ECO:0000313" key="3">
    <source>
        <dbReference type="EMBL" id="KAA5838262.1"/>
    </source>
</evidence>
<sequence length="135" mass="14041">MATRGAGRMRTGWVGWVYFAAAVLLVIGVIQIVNGVIAFAHSGTVLTPAGTEIRVSYGTIGWSYLITGAVLAATGVGLLSGRTWARVVAVVLAVISVLANIAFFAAYPLWSAVAIVLNAVVIYALVAHGKEMAPR</sequence>
<protein>
    <recommendedName>
        <fullName evidence="2">DUF7144 domain-containing protein</fullName>
    </recommendedName>
</protein>
<dbReference type="InterPro" id="IPR055568">
    <property type="entry name" value="DUF7144"/>
</dbReference>
<dbReference type="Pfam" id="PF23636">
    <property type="entry name" value="DUF7144"/>
    <property type="match status" value="1"/>
</dbReference>
<feature type="transmembrane region" description="Helical" evidence="1">
    <location>
        <begin position="84"/>
        <end position="103"/>
    </location>
</feature>
<organism evidence="3 4">
    <name type="scientific">Saccharopolyspora hirsuta</name>
    <dbReference type="NCBI Taxonomy" id="1837"/>
    <lineage>
        <taxon>Bacteria</taxon>
        <taxon>Bacillati</taxon>
        <taxon>Actinomycetota</taxon>
        <taxon>Actinomycetes</taxon>
        <taxon>Pseudonocardiales</taxon>
        <taxon>Pseudonocardiaceae</taxon>
        <taxon>Saccharopolyspora</taxon>
    </lineage>
</organism>
<dbReference type="EMBL" id="VWPH01000001">
    <property type="protein sequence ID" value="KAA5838262.1"/>
    <property type="molecule type" value="Genomic_DNA"/>
</dbReference>
<keyword evidence="4" id="KW-1185">Reference proteome</keyword>
<dbReference type="OrthoDB" id="4482242at2"/>
<evidence type="ECO:0000259" key="2">
    <source>
        <dbReference type="Pfam" id="PF23636"/>
    </source>
</evidence>
<comment type="caution">
    <text evidence="3">The sequence shown here is derived from an EMBL/GenBank/DDBJ whole genome shotgun (WGS) entry which is preliminary data.</text>
</comment>
<dbReference type="Proteomes" id="UP000323946">
    <property type="component" value="Unassembled WGS sequence"/>
</dbReference>
<feature type="transmembrane region" description="Helical" evidence="1">
    <location>
        <begin position="60"/>
        <end position="79"/>
    </location>
</feature>
<keyword evidence="1" id="KW-0472">Membrane</keyword>
<name>A0A5M7C8A9_SACHI</name>
<reference evidence="3 4" key="1">
    <citation type="submission" date="2019-09" db="EMBL/GenBank/DDBJ databases">
        <title>Draft genome sequence of the thermophilic Saccharopolyspora hirsuta VKM Ac-666T.</title>
        <authorList>
            <person name="Lobastova T.G."/>
            <person name="Fokina V."/>
            <person name="Bragin E.Y."/>
            <person name="Shtratnikova V.Y."/>
            <person name="Starodumova I.P."/>
            <person name="Tarlachkov S.V."/>
            <person name="Donova M.V."/>
        </authorList>
    </citation>
    <scope>NUCLEOTIDE SEQUENCE [LARGE SCALE GENOMIC DNA]</scope>
    <source>
        <strain evidence="3 4">VKM Ac-666</strain>
    </source>
</reference>
<feature type="transmembrane region" description="Helical" evidence="1">
    <location>
        <begin position="109"/>
        <end position="126"/>
    </location>
</feature>
<gene>
    <name evidence="3" type="ORF">F1721_02110</name>
</gene>
<feature type="domain" description="DUF7144" evidence="2">
    <location>
        <begin position="16"/>
        <end position="129"/>
    </location>
</feature>
<keyword evidence="1" id="KW-0812">Transmembrane</keyword>
<keyword evidence="1" id="KW-1133">Transmembrane helix</keyword>
<dbReference type="AlphaFoldDB" id="A0A5M7C8A9"/>